<dbReference type="VEuPathDB" id="TriTrypDB:LPAL13_350060000"/>
<keyword evidence="1" id="KW-0175">Coiled coil</keyword>
<protein>
    <submittedName>
        <fullName evidence="3">Uncharacterized protein</fullName>
    </submittedName>
</protein>
<evidence type="ECO:0000313" key="3">
    <source>
        <dbReference type="EMBL" id="AIO02646.1"/>
    </source>
</evidence>
<evidence type="ECO:0000256" key="1">
    <source>
        <dbReference type="SAM" id="Coils"/>
    </source>
</evidence>
<sequence length="390" mass="44098">MSALNDSRNTGRRSFLGGISQPQRLQGTPSSLFRDDVGASSGGGGDGTCEFEVGFDCLHSSRSEEEDAADVASSREKRLSRVQRDVRRHEVQIAALLSERHKHCEHLATVYEELEKVLHKLRLEPPQDLKQDAGSSSSPMFCALTNDEKDCTPLSTASTLASSLQQRFQQVLQRHQDRVYEVLIDYRQQIDRYESETSRRLRAIEDTVTQIQSDVRELQHRTSTQIEDLQHFQQNVQQRVEAVAAQQEVQRVTFDAAGESRDTKATKLMSKIQEDVARLRADTKVVRTKQIQSDKEFGEQIRSLLSAQHKAEQTLEVHSASIVQLRNQDSLEGAFHEVKDWLGDLEKRMVSRGELLQWTESLQSEIHQIRRVTSGALAHTVESVAPSQDA</sequence>
<dbReference type="KEGG" id="lpan:LPMP_355150"/>
<accession>A0A088S3C5</accession>
<proteinExistence type="predicted"/>
<keyword evidence="4" id="KW-1185">Reference proteome</keyword>
<evidence type="ECO:0000256" key="2">
    <source>
        <dbReference type="SAM" id="MobiDB-lite"/>
    </source>
</evidence>
<dbReference type="EMBL" id="CP009404">
    <property type="protein sequence ID" value="AIO02646.1"/>
    <property type="molecule type" value="Genomic_DNA"/>
</dbReference>
<organism evidence="3 4">
    <name type="scientific">Leishmania panamensis</name>
    <dbReference type="NCBI Taxonomy" id="5679"/>
    <lineage>
        <taxon>Eukaryota</taxon>
        <taxon>Discoba</taxon>
        <taxon>Euglenozoa</taxon>
        <taxon>Kinetoplastea</taxon>
        <taxon>Metakinetoplastina</taxon>
        <taxon>Trypanosomatida</taxon>
        <taxon>Trypanosomatidae</taxon>
        <taxon>Leishmaniinae</taxon>
        <taxon>Leishmania</taxon>
        <taxon>Leishmania guyanensis species complex</taxon>
    </lineage>
</organism>
<feature type="region of interest" description="Disordered" evidence="2">
    <location>
        <begin position="1"/>
        <end position="45"/>
    </location>
</feature>
<feature type="coiled-coil region" evidence="1">
    <location>
        <begin position="79"/>
        <end position="124"/>
    </location>
</feature>
<dbReference type="RefSeq" id="XP_010703446.1">
    <property type="nucleotide sequence ID" value="XM_010705144.1"/>
</dbReference>
<dbReference type="VEuPathDB" id="TriTrypDB:LPMP_355150"/>
<dbReference type="OrthoDB" id="262831at2759"/>
<name>A0A088S3C5_LEIPA</name>
<dbReference type="GeneID" id="22579543"/>
<dbReference type="AlphaFoldDB" id="A0A088S3C5"/>
<feature type="compositionally biased region" description="Polar residues" evidence="2">
    <location>
        <begin position="20"/>
        <end position="31"/>
    </location>
</feature>
<dbReference type="Proteomes" id="UP000063063">
    <property type="component" value="Chromosome 35"/>
</dbReference>
<gene>
    <name evidence="3" type="ORF">LPMP_355150</name>
</gene>
<reference evidence="3 4" key="1">
    <citation type="journal article" date="2015" name="Sci. Rep.">
        <title>The genome of Leishmania panamensis: insights into genomics of the L. (Viannia) subgenus.</title>
        <authorList>
            <person name="Llanes A."/>
            <person name="Restrepo C.M."/>
            <person name="Vecchio G.D."/>
            <person name="Anguizola F.J."/>
            <person name="Lleonart R."/>
        </authorList>
    </citation>
    <scope>NUCLEOTIDE SEQUENCE [LARGE SCALE GENOMIC DNA]</scope>
    <source>
        <strain evidence="3 4">MHOM/PA/94/PSC-1</strain>
    </source>
</reference>
<dbReference type="eggNOG" id="ENOG502SJGA">
    <property type="taxonomic scope" value="Eukaryota"/>
</dbReference>
<evidence type="ECO:0000313" key="4">
    <source>
        <dbReference type="Proteomes" id="UP000063063"/>
    </source>
</evidence>